<dbReference type="Gene3D" id="3.30.460.10">
    <property type="entry name" value="Beta Polymerase, domain 2"/>
    <property type="match status" value="2"/>
</dbReference>
<dbReference type="InterPro" id="IPR043519">
    <property type="entry name" value="NT_sf"/>
</dbReference>
<keyword evidence="4" id="KW-0067">ATP-binding</keyword>
<dbReference type="InterPro" id="IPR013546">
    <property type="entry name" value="PII_UdlTrfase/GS_AdlTrfase"/>
</dbReference>
<dbReference type="Pfam" id="PF08335">
    <property type="entry name" value="GlnD_UR_UTase"/>
    <property type="match status" value="1"/>
</dbReference>
<evidence type="ECO:0000256" key="1">
    <source>
        <dbReference type="ARBA" id="ARBA00022679"/>
    </source>
</evidence>
<accession>A0A1Y5RFG3</accession>
<dbReference type="Pfam" id="PF03710">
    <property type="entry name" value="GlnE"/>
    <property type="match status" value="2"/>
</dbReference>
<evidence type="ECO:0000313" key="10">
    <source>
        <dbReference type="Proteomes" id="UP000193870"/>
    </source>
</evidence>
<protein>
    <submittedName>
        <fullName evidence="9">Glutamate-ammonia-ligase adenylyltransferase</fullName>
        <ecNumber evidence="9">2.7.7.42</ecNumber>
    </submittedName>
</protein>
<keyword evidence="9" id="KW-0436">Ligase</keyword>
<dbReference type="GO" id="GO:0005524">
    <property type="term" value="F:ATP binding"/>
    <property type="evidence" value="ECO:0007669"/>
    <property type="project" value="UniProtKB-KW"/>
</dbReference>
<dbReference type="STRING" id="315423.SAMN04488020_101362"/>
<keyword evidence="3" id="KW-0547">Nucleotide-binding</keyword>
<dbReference type="EMBL" id="FWFV01000001">
    <property type="protein sequence ID" value="SLN16054.1"/>
    <property type="molecule type" value="Genomic_DNA"/>
</dbReference>
<evidence type="ECO:0000259" key="7">
    <source>
        <dbReference type="Pfam" id="PF03710"/>
    </source>
</evidence>
<feature type="domain" description="Glutamate-ammonia ligase adenylyltransferase repeated" evidence="7">
    <location>
        <begin position="523"/>
        <end position="759"/>
    </location>
</feature>
<dbReference type="GO" id="GO:0008882">
    <property type="term" value="F:[glutamate-ammonia-ligase] adenylyltransferase activity"/>
    <property type="evidence" value="ECO:0007669"/>
    <property type="project" value="UniProtKB-EC"/>
</dbReference>
<dbReference type="EC" id="2.7.7.42" evidence="9"/>
<proteinExistence type="predicted"/>
<evidence type="ECO:0000256" key="6">
    <source>
        <dbReference type="ARBA" id="ARBA00023268"/>
    </source>
</evidence>
<evidence type="ECO:0000256" key="4">
    <source>
        <dbReference type="ARBA" id="ARBA00022840"/>
    </source>
</evidence>
<feature type="domain" description="PII-uridylyltransferase/Glutamine-synthetase adenylyltransferase" evidence="8">
    <location>
        <begin position="306"/>
        <end position="434"/>
    </location>
</feature>
<keyword evidence="6" id="KW-0511">Multifunctional enzyme</keyword>
<organism evidence="9 10">
    <name type="scientific">Palleronia marisminoris</name>
    <dbReference type="NCBI Taxonomy" id="315423"/>
    <lineage>
        <taxon>Bacteria</taxon>
        <taxon>Pseudomonadati</taxon>
        <taxon>Pseudomonadota</taxon>
        <taxon>Alphaproteobacteria</taxon>
        <taxon>Rhodobacterales</taxon>
        <taxon>Roseobacteraceae</taxon>
        <taxon>Palleronia</taxon>
    </lineage>
</organism>
<dbReference type="Proteomes" id="UP000193870">
    <property type="component" value="Unassembled WGS sequence"/>
</dbReference>
<dbReference type="CDD" id="cd05401">
    <property type="entry name" value="NT_GlnE_GlnD_like"/>
    <property type="match status" value="2"/>
</dbReference>
<sequence length="921" mass="100321">MSFATRITRAPDPFDRDRADEALSLLGELPDTLRDLVAGVAGCSPYLQRLIEAEADWLREALDSEPETALHEILSEANTAEAADLGEALRRAKRRVALLVALCDCGGVWSLGDVTGALTRLADLATDRAWRREIDAEMKRGRLPDTESDAGGFVALAMGKMGAFELNYSSDIDLICLFDEDAYATDDVHAARSALVKATQRASRLLTETTGGGYVFRTDLRLRPDPGVTPVCLGMAAALRYYESLGRTWERAAHIKARPCAGDVRAGERYLEELRPFVWRRHLDFAAIRDAHDMRLRIRDHRGLGGPIRLEGHDMKLGRGGIREIEFFTQTLQIIAGGRDAGLRVRGTVEGLGHLSAAGWVDDDTAQQLAMDYAAHREVEHRIQMIADQQTHLLPDDAEGFARLAAFVGRPEADLRRDIVERLERVSDLTETFFAPSEPAATGPELTEEQAALVEGWRGVPALRSERALDIFDRIKPILLKRLLAGPRPDLALVHFDGFIRGLPAGVQLFSLFEANPELLTLIADIAGTTTELSAYLSRNAGVLDGVLGGHFFTDWPGEDELARELSRHLAAETDYERQLDAARSWARDWHFRTGVHHLRGLIDGAEAGRQYTDLADAVIRALWPAVIAEFGGKHGPPPGRGAMVLGMGSLGARHLTARSDLDLIVIYDAAGEDQSEGRRPLPARTYYARLTQALVTALSAPTAAGKLYEVDMRLRPSGKQGPVATALSAFEAYQSDQAWTWEHLALTRARGIAGGAALIEDVEAVRRAVIRGDHDRSQIVADARTMLDRLAEAKPGGPWDMKAGPGHMTEIELAAQAMGLLACSDARAPLAQLDAGLERGLLPEETAANLRRAYLLFSRVQDVKRLLVGDAFDPADLGAAGEEMLLRETGSEAIGALSDRIGNEADAAAQAVREVLDGEG</sequence>
<dbReference type="GO" id="GO:0000820">
    <property type="term" value="P:regulation of glutamine family amino acid metabolic process"/>
    <property type="evidence" value="ECO:0007669"/>
    <property type="project" value="TreeGrafter"/>
</dbReference>
<feature type="domain" description="Glutamate-ammonia ligase adenylyltransferase repeated" evidence="7">
    <location>
        <begin position="38"/>
        <end position="271"/>
    </location>
</feature>
<dbReference type="InterPro" id="IPR005190">
    <property type="entry name" value="GlnE_rpt_dom"/>
</dbReference>
<evidence type="ECO:0000313" key="9">
    <source>
        <dbReference type="EMBL" id="SLN16054.1"/>
    </source>
</evidence>
<keyword evidence="1 9" id="KW-0808">Transferase</keyword>
<dbReference type="PANTHER" id="PTHR30621">
    <property type="entry name" value="GLUTAMINE SYNTHETASE ADENYLYLTRANSFERASE"/>
    <property type="match status" value="1"/>
</dbReference>
<evidence type="ECO:0000259" key="8">
    <source>
        <dbReference type="Pfam" id="PF08335"/>
    </source>
</evidence>
<dbReference type="GO" id="GO:0016874">
    <property type="term" value="F:ligase activity"/>
    <property type="evidence" value="ECO:0007669"/>
    <property type="project" value="UniProtKB-KW"/>
</dbReference>
<dbReference type="PANTHER" id="PTHR30621:SF0">
    <property type="entry name" value="BIFUNCTIONAL GLUTAMINE SYNTHETASE ADENYLYLTRANSFERASE_ADENYLYL-REMOVING ENZYME"/>
    <property type="match status" value="1"/>
</dbReference>
<dbReference type="SUPFAM" id="SSF81593">
    <property type="entry name" value="Nucleotidyltransferase substrate binding subunit/domain"/>
    <property type="match status" value="2"/>
</dbReference>
<keyword evidence="10" id="KW-1185">Reference proteome</keyword>
<dbReference type="RefSeq" id="WP_085852392.1">
    <property type="nucleotide sequence ID" value="NZ_FOPF01000001.1"/>
</dbReference>
<keyword evidence="5" id="KW-0460">Magnesium</keyword>
<evidence type="ECO:0000256" key="5">
    <source>
        <dbReference type="ARBA" id="ARBA00022842"/>
    </source>
</evidence>
<gene>
    <name evidence="9" type="primary">glnE</name>
    <name evidence="9" type="ORF">PAM7066_00362</name>
</gene>
<dbReference type="InterPro" id="IPR023057">
    <property type="entry name" value="GlnE"/>
</dbReference>
<dbReference type="SUPFAM" id="SSF81301">
    <property type="entry name" value="Nucleotidyltransferase"/>
    <property type="match status" value="2"/>
</dbReference>
<reference evidence="9 10" key="1">
    <citation type="submission" date="2017-03" db="EMBL/GenBank/DDBJ databases">
        <authorList>
            <person name="Afonso C.L."/>
            <person name="Miller P.J."/>
            <person name="Scott M.A."/>
            <person name="Spackman E."/>
            <person name="Goraichik I."/>
            <person name="Dimitrov K.M."/>
            <person name="Suarez D.L."/>
            <person name="Swayne D.E."/>
        </authorList>
    </citation>
    <scope>NUCLEOTIDE SEQUENCE [LARGE SCALE GENOMIC DNA]</scope>
    <source>
        <strain evidence="9 10">CECT 7066</strain>
    </source>
</reference>
<evidence type="ECO:0000256" key="3">
    <source>
        <dbReference type="ARBA" id="ARBA00022741"/>
    </source>
</evidence>
<name>A0A1Y5RFG3_9RHOB</name>
<dbReference type="Gene3D" id="1.20.120.330">
    <property type="entry name" value="Nucleotidyltransferases domain 2"/>
    <property type="match status" value="2"/>
</dbReference>
<dbReference type="GO" id="GO:0005829">
    <property type="term" value="C:cytosol"/>
    <property type="evidence" value="ECO:0007669"/>
    <property type="project" value="TreeGrafter"/>
</dbReference>
<dbReference type="AlphaFoldDB" id="A0A1Y5RFG3"/>
<keyword evidence="2 9" id="KW-0548">Nucleotidyltransferase</keyword>
<evidence type="ECO:0000256" key="2">
    <source>
        <dbReference type="ARBA" id="ARBA00022695"/>
    </source>
</evidence>
<dbReference type="OrthoDB" id="9759366at2"/>